<keyword evidence="3" id="KW-0238">DNA-binding</keyword>
<evidence type="ECO:0000256" key="2">
    <source>
        <dbReference type="ARBA" id="ARBA00023015"/>
    </source>
</evidence>
<keyword evidence="2" id="KW-0805">Transcription regulation</keyword>
<feature type="coiled-coil region" evidence="6">
    <location>
        <begin position="159"/>
        <end position="207"/>
    </location>
</feature>
<dbReference type="PANTHER" id="PTHR13690:SF103">
    <property type="entry name" value="BZIP TRANSCRIPTION FACTOR 18"/>
    <property type="match status" value="1"/>
</dbReference>
<keyword evidence="5" id="KW-0539">Nucleus</keyword>
<dbReference type="Pfam" id="PF00170">
    <property type="entry name" value="bZIP_1"/>
    <property type="match status" value="1"/>
</dbReference>
<keyword evidence="4" id="KW-0804">Transcription</keyword>
<evidence type="ECO:0000256" key="1">
    <source>
        <dbReference type="ARBA" id="ARBA00004123"/>
    </source>
</evidence>
<dbReference type="SMART" id="SM00338">
    <property type="entry name" value="BRLZ"/>
    <property type="match status" value="1"/>
</dbReference>
<feature type="region of interest" description="Disordered" evidence="7">
    <location>
        <begin position="208"/>
        <end position="227"/>
    </location>
</feature>
<dbReference type="FunFam" id="1.20.5.170:FF:000009">
    <property type="entry name" value="probable transcription factor PosF21"/>
    <property type="match status" value="1"/>
</dbReference>
<evidence type="ECO:0000256" key="3">
    <source>
        <dbReference type="ARBA" id="ARBA00023125"/>
    </source>
</evidence>
<dbReference type="PANTHER" id="PTHR13690">
    <property type="entry name" value="TRANSCRIPTION FACTOR POSF21-RELATED"/>
    <property type="match status" value="1"/>
</dbReference>
<gene>
    <name evidence="9" type="ORF">H0E87_023714</name>
</gene>
<evidence type="ECO:0000256" key="6">
    <source>
        <dbReference type="SAM" id="Coils"/>
    </source>
</evidence>
<dbReference type="InterPro" id="IPR004827">
    <property type="entry name" value="bZIP"/>
</dbReference>
<proteinExistence type="predicted"/>
<dbReference type="InterPro" id="IPR046347">
    <property type="entry name" value="bZIP_sf"/>
</dbReference>
<dbReference type="EMBL" id="JACEGQ020000013">
    <property type="protein sequence ID" value="KAH8491690.1"/>
    <property type="molecule type" value="Genomic_DNA"/>
</dbReference>
<dbReference type="PROSITE" id="PS50217">
    <property type="entry name" value="BZIP"/>
    <property type="match status" value="1"/>
</dbReference>
<protein>
    <recommendedName>
        <fullName evidence="8">BZIP domain-containing protein</fullName>
    </recommendedName>
</protein>
<keyword evidence="6" id="KW-0175">Coiled coil</keyword>
<organism evidence="9 10">
    <name type="scientific">Populus deltoides</name>
    <name type="common">Eastern poplar</name>
    <name type="synonym">Eastern cottonwood</name>
    <dbReference type="NCBI Taxonomy" id="3696"/>
    <lineage>
        <taxon>Eukaryota</taxon>
        <taxon>Viridiplantae</taxon>
        <taxon>Streptophyta</taxon>
        <taxon>Embryophyta</taxon>
        <taxon>Tracheophyta</taxon>
        <taxon>Spermatophyta</taxon>
        <taxon>Magnoliopsida</taxon>
        <taxon>eudicotyledons</taxon>
        <taxon>Gunneridae</taxon>
        <taxon>Pentapetalae</taxon>
        <taxon>rosids</taxon>
        <taxon>fabids</taxon>
        <taxon>Malpighiales</taxon>
        <taxon>Salicaceae</taxon>
        <taxon>Saliceae</taxon>
        <taxon>Populus</taxon>
    </lineage>
</organism>
<evidence type="ECO:0000256" key="7">
    <source>
        <dbReference type="SAM" id="MobiDB-lite"/>
    </source>
</evidence>
<dbReference type="InterPro" id="IPR044759">
    <property type="entry name" value="bZIP_RF2"/>
</dbReference>
<name>A0A8T2XFA4_POPDE</name>
<evidence type="ECO:0000313" key="10">
    <source>
        <dbReference type="Proteomes" id="UP000807159"/>
    </source>
</evidence>
<evidence type="ECO:0000256" key="4">
    <source>
        <dbReference type="ARBA" id="ARBA00023163"/>
    </source>
</evidence>
<evidence type="ECO:0000259" key="8">
    <source>
        <dbReference type="PROSITE" id="PS50217"/>
    </source>
</evidence>
<comment type="caution">
    <text evidence="9">The sequence shown here is derived from an EMBL/GenBank/DDBJ whole genome shotgun (WGS) entry which is preliminary data.</text>
</comment>
<dbReference type="SUPFAM" id="SSF57959">
    <property type="entry name" value="Leucine zipper domain"/>
    <property type="match status" value="1"/>
</dbReference>
<keyword evidence="10" id="KW-1185">Reference proteome</keyword>
<sequence>MHDSSNSDASAFPFRSSCHRRAHSDVPFRVKDDLDLVPDELVSEEDLFCSYMDMEKLGSRPQEGPSGLKQDNSGHESASGGCGGVQDVEEEQEKAYVRPRHKHSNSVDGSSLMESIDSKKAMAPEKLAELWALDPKRAKRIMANRQSAARSKERKARYVSELERKVHTLQTEATTLSAQLTLFQRDTSSLTTENSELKLRLQAMEQQAQLRDGWSRPRVSGSRSTRQDGPSFITMVYIYQHAMRYNINPLAHFLLALNDALKKEVERLKFATGEIMTPTDSYNLGIQHIPYNHSPLVSPRPRPGSVDALNIQIPHFHPLQSNLSPRQPAIAASHSHALSEMLPQDPLIWLQGFDISSRSSVLVRSECPSISASEDSSL</sequence>
<feature type="domain" description="BZIP" evidence="8">
    <location>
        <begin position="134"/>
        <end position="197"/>
    </location>
</feature>
<evidence type="ECO:0000256" key="5">
    <source>
        <dbReference type="ARBA" id="ARBA00023242"/>
    </source>
</evidence>
<reference evidence="9" key="1">
    <citation type="journal article" date="2021" name="J. Hered.">
        <title>Genome Assembly of Salicaceae Populus deltoides (Eastern Cottonwood) I-69 Based on Nanopore Sequencing and Hi-C Technologies.</title>
        <authorList>
            <person name="Bai S."/>
            <person name="Wu H."/>
            <person name="Zhang J."/>
            <person name="Pan Z."/>
            <person name="Zhao W."/>
            <person name="Li Z."/>
            <person name="Tong C."/>
        </authorList>
    </citation>
    <scope>NUCLEOTIDE SEQUENCE</scope>
    <source>
        <tissue evidence="9">Leaf</tissue>
    </source>
</reference>
<dbReference type="GO" id="GO:0005634">
    <property type="term" value="C:nucleus"/>
    <property type="evidence" value="ECO:0007669"/>
    <property type="project" value="UniProtKB-SubCell"/>
</dbReference>
<comment type="subcellular location">
    <subcellularLocation>
        <location evidence="1">Nucleus</location>
    </subcellularLocation>
</comment>
<dbReference type="CDD" id="cd14703">
    <property type="entry name" value="bZIP_plant_RF2"/>
    <property type="match status" value="1"/>
</dbReference>
<dbReference type="AlphaFoldDB" id="A0A8T2XFA4"/>
<dbReference type="GO" id="GO:0003700">
    <property type="term" value="F:DNA-binding transcription factor activity"/>
    <property type="evidence" value="ECO:0007669"/>
    <property type="project" value="InterPro"/>
</dbReference>
<dbReference type="Proteomes" id="UP000807159">
    <property type="component" value="Chromosome 13"/>
</dbReference>
<feature type="region of interest" description="Disordered" evidence="7">
    <location>
        <begin position="58"/>
        <end position="112"/>
    </location>
</feature>
<dbReference type="GO" id="GO:0003677">
    <property type="term" value="F:DNA binding"/>
    <property type="evidence" value="ECO:0007669"/>
    <property type="project" value="UniProtKB-KW"/>
</dbReference>
<accession>A0A8T2XFA4</accession>
<dbReference type="Gene3D" id="1.20.5.170">
    <property type="match status" value="1"/>
</dbReference>
<evidence type="ECO:0000313" key="9">
    <source>
        <dbReference type="EMBL" id="KAH8491690.1"/>
    </source>
</evidence>